<dbReference type="CDD" id="cd02440">
    <property type="entry name" value="AdoMet_MTases"/>
    <property type="match status" value="1"/>
</dbReference>
<keyword evidence="4" id="KW-0808">Transferase</keyword>
<dbReference type="GO" id="GO:0032259">
    <property type="term" value="P:methylation"/>
    <property type="evidence" value="ECO:0007669"/>
    <property type="project" value="UniProtKB-KW"/>
</dbReference>
<accession>A0ABV4WX94</accession>
<keyword evidence="1" id="KW-0680">Restriction system</keyword>
<evidence type="ECO:0000313" key="4">
    <source>
        <dbReference type="EMBL" id="MFB2839722.1"/>
    </source>
</evidence>
<dbReference type="Gene3D" id="3.90.220.20">
    <property type="entry name" value="DNA methylase specificity domains"/>
    <property type="match status" value="1"/>
</dbReference>
<keyword evidence="2" id="KW-0238">DNA-binding</keyword>
<evidence type="ECO:0000259" key="3">
    <source>
        <dbReference type="Pfam" id="PF02384"/>
    </source>
</evidence>
<dbReference type="EMBL" id="JBHFNT010000318">
    <property type="protein sequence ID" value="MFB2839722.1"/>
    <property type="molecule type" value="Genomic_DNA"/>
</dbReference>
<dbReference type="InterPro" id="IPR044946">
    <property type="entry name" value="Restrct_endonuc_typeI_TRD_sf"/>
</dbReference>
<feature type="domain" description="DNA methylase adenine-specific" evidence="3">
    <location>
        <begin position="125"/>
        <end position="434"/>
    </location>
</feature>
<evidence type="ECO:0000256" key="1">
    <source>
        <dbReference type="ARBA" id="ARBA00022747"/>
    </source>
</evidence>
<dbReference type="SUPFAM" id="SSF53335">
    <property type="entry name" value="S-adenosyl-L-methionine-dependent methyltransferases"/>
    <property type="match status" value="1"/>
</dbReference>
<keyword evidence="5" id="KW-1185">Reference proteome</keyword>
<sequence length="663" mass="73979">MPKRSVKADVRQLSLFLGIGTPKEIFRNLRNYLAGQFVGATRDETLLDELLKCLFCKLYIELGLACAPQAEMNSVDYVNTIRAVFTQVREDFPDIYDSNSEIILDTEAIYRVVSDCSFSLIDGTSDAIADAFEVFVGSESRSRSGQFFTPRSVTDLLVKAVAPKPGESIIDPACGAGGFLTSVARYWYQQGMSTSEISHFATENFWGIDKDEYLVNLAKLHISLLTGGHPNILCGDSLALQNGLSLIRNKAESEGFDVVLANPPFGVRIVAAKPEVLEEFQLARKWKFYSQLDKWCPTTEVRSQVPPQVLFVERCLSLLKEGGRMGIVLPESILSNKSYRYVVEYILEKSNIQAVIGMPEALFKTSGKGGTHTKTCLLVAEKKGKDSQQNNLIFMAEAKWCGQDSRARTIPNNDLPKIAENLKLLQENQPFTKSPLGFLVDADSVQSNVLCPRYYDPQVNENLASLENTHTLLTFGQLVKDGILKVSTGDELGKLSYGTGDIPFIRTSDISNWELKADPKHGVDRKIFESFKRKQDVQVNDILMVKDGSYLIGTCAIVTEYDREIIYQSHLYKIRTMANNLGLNPFLLLAILSSPVVQRQIKSKQFTQDIIDSLGERINELILPIPKSEELCHEITEMVKKVISDRVEARELAKKARLAVAGL</sequence>
<dbReference type="InterPro" id="IPR029063">
    <property type="entry name" value="SAM-dependent_MTases_sf"/>
</dbReference>
<dbReference type="PRINTS" id="PR00507">
    <property type="entry name" value="N12N6MTFRASE"/>
</dbReference>
<dbReference type="PROSITE" id="PS00092">
    <property type="entry name" value="N6_MTASE"/>
    <property type="match status" value="1"/>
</dbReference>
<name>A0ABV4WX94_9CYAN</name>
<dbReference type="SUPFAM" id="SSF116734">
    <property type="entry name" value="DNA methylase specificity domain"/>
    <property type="match status" value="1"/>
</dbReference>
<dbReference type="InterPro" id="IPR052916">
    <property type="entry name" value="Type-I_RE_MTase_Subunit"/>
</dbReference>
<dbReference type="PANTHER" id="PTHR42998:SF1">
    <property type="entry name" value="TYPE I RESTRICTION ENZYME HINDI METHYLASE SUBUNIT"/>
    <property type="match status" value="1"/>
</dbReference>
<dbReference type="PANTHER" id="PTHR42998">
    <property type="entry name" value="TYPE I RESTRICTION ENZYME HINDVIIP M PROTEIN-RELATED"/>
    <property type="match status" value="1"/>
</dbReference>
<proteinExistence type="predicted"/>
<protein>
    <submittedName>
        <fullName evidence="4">N-6 DNA methylase</fullName>
    </submittedName>
</protein>
<dbReference type="Gene3D" id="3.40.50.150">
    <property type="entry name" value="Vaccinia Virus protein VP39"/>
    <property type="match status" value="1"/>
</dbReference>
<comment type="caution">
    <text evidence="4">The sequence shown here is derived from an EMBL/GenBank/DDBJ whole genome shotgun (WGS) entry which is preliminary data.</text>
</comment>
<dbReference type="RefSeq" id="WP_413281985.1">
    <property type="nucleotide sequence ID" value="NZ_JBHFNT010000318.1"/>
</dbReference>
<dbReference type="Pfam" id="PF02384">
    <property type="entry name" value="N6_Mtase"/>
    <property type="match status" value="1"/>
</dbReference>
<gene>
    <name evidence="4" type="ORF">ACE1CA_34975</name>
</gene>
<dbReference type="GO" id="GO:0008168">
    <property type="term" value="F:methyltransferase activity"/>
    <property type="evidence" value="ECO:0007669"/>
    <property type="project" value="UniProtKB-KW"/>
</dbReference>
<dbReference type="InterPro" id="IPR003356">
    <property type="entry name" value="DNA_methylase_A-5"/>
</dbReference>
<evidence type="ECO:0000256" key="2">
    <source>
        <dbReference type="ARBA" id="ARBA00023125"/>
    </source>
</evidence>
<dbReference type="Proteomes" id="UP001576780">
    <property type="component" value="Unassembled WGS sequence"/>
</dbReference>
<dbReference type="InterPro" id="IPR002052">
    <property type="entry name" value="DNA_methylase_N6_adenine_CS"/>
</dbReference>
<keyword evidence="4" id="KW-0489">Methyltransferase</keyword>
<organism evidence="4 5">
    <name type="scientific">Floridaenema evergladense BLCC-F167</name>
    <dbReference type="NCBI Taxonomy" id="3153639"/>
    <lineage>
        <taxon>Bacteria</taxon>
        <taxon>Bacillati</taxon>
        <taxon>Cyanobacteriota</taxon>
        <taxon>Cyanophyceae</taxon>
        <taxon>Oscillatoriophycideae</taxon>
        <taxon>Aerosakkonematales</taxon>
        <taxon>Aerosakkonemataceae</taxon>
        <taxon>Floridanema</taxon>
        <taxon>Floridanema evergladense</taxon>
    </lineage>
</organism>
<reference evidence="4 5" key="1">
    <citation type="submission" date="2024-09" db="EMBL/GenBank/DDBJ databases">
        <title>Floridaenema gen nov. (Aerosakkonemataceae, Aerosakkonematales ord. nov., Cyanobacteria) from benthic tropical and subtropical fresh waters, with the description of four new species.</title>
        <authorList>
            <person name="Moretto J.A."/>
            <person name="Berthold D.E."/>
            <person name="Lefler F.W."/>
            <person name="Huang I.-S."/>
            <person name="Laughinghouse H. IV."/>
        </authorList>
    </citation>
    <scope>NUCLEOTIDE SEQUENCE [LARGE SCALE GENOMIC DNA]</scope>
    <source>
        <strain evidence="4 5">BLCC-F167</strain>
    </source>
</reference>
<evidence type="ECO:0000313" key="5">
    <source>
        <dbReference type="Proteomes" id="UP001576780"/>
    </source>
</evidence>